<organism evidence="4 5">
    <name type="scientific">Flexivirga alba</name>
    <dbReference type="NCBI Taxonomy" id="702742"/>
    <lineage>
        <taxon>Bacteria</taxon>
        <taxon>Bacillati</taxon>
        <taxon>Actinomycetota</taxon>
        <taxon>Actinomycetes</taxon>
        <taxon>Micrococcales</taxon>
        <taxon>Dermacoccaceae</taxon>
        <taxon>Flexivirga</taxon>
    </lineage>
</organism>
<dbReference type="PANTHER" id="PTHR43664:SF1">
    <property type="entry name" value="BETA-METHYLMALYL-COA DEHYDRATASE"/>
    <property type="match status" value="1"/>
</dbReference>
<dbReference type="Pfam" id="PF01575">
    <property type="entry name" value="MaoC_dehydratas"/>
    <property type="match status" value="1"/>
</dbReference>
<dbReference type="RefSeq" id="WP_382399281.1">
    <property type="nucleotide sequence ID" value="NZ_JBHSWH010000001.1"/>
</dbReference>
<reference evidence="5" key="1">
    <citation type="journal article" date="2019" name="Int. J. Syst. Evol. Microbiol.">
        <title>The Global Catalogue of Microorganisms (GCM) 10K type strain sequencing project: providing services to taxonomists for standard genome sequencing and annotation.</title>
        <authorList>
            <consortium name="The Broad Institute Genomics Platform"/>
            <consortium name="The Broad Institute Genome Sequencing Center for Infectious Disease"/>
            <person name="Wu L."/>
            <person name="Ma J."/>
        </authorList>
    </citation>
    <scope>NUCLEOTIDE SEQUENCE [LARGE SCALE GENOMIC DNA]</scope>
    <source>
        <strain evidence="5">CCUG 58127</strain>
    </source>
</reference>
<evidence type="ECO:0000259" key="3">
    <source>
        <dbReference type="Pfam" id="PF01575"/>
    </source>
</evidence>
<dbReference type="PANTHER" id="PTHR43664">
    <property type="entry name" value="MONOAMINE OXIDASE-RELATED"/>
    <property type="match status" value="1"/>
</dbReference>
<feature type="compositionally biased region" description="Basic and acidic residues" evidence="2">
    <location>
        <begin position="8"/>
        <end position="17"/>
    </location>
</feature>
<dbReference type="InterPro" id="IPR052342">
    <property type="entry name" value="MCH/BMMD"/>
</dbReference>
<dbReference type="InterPro" id="IPR002539">
    <property type="entry name" value="MaoC-like_dom"/>
</dbReference>
<dbReference type="Gene3D" id="3.10.129.10">
    <property type="entry name" value="Hotdog Thioesterase"/>
    <property type="match status" value="1"/>
</dbReference>
<dbReference type="Proteomes" id="UP001596298">
    <property type="component" value="Unassembled WGS sequence"/>
</dbReference>
<dbReference type="InterPro" id="IPR029069">
    <property type="entry name" value="HotDog_dom_sf"/>
</dbReference>
<evidence type="ECO:0000256" key="2">
    <source>
        <dbReference type="SAM" id="MobiDB-lite"/>
    </source>
</evidence>
<dbReference type="SUPFAM" id="SSF54637">
    <property type="entry name" value="Thioesterase/thiol ester dehydrase-isomerase"/>
    <property type="match status" value="1"/>
</dbReference>
<evidence type="ECO:0000313" key="5">
    <source>
        <dbReference type="Proteomes" id="UP001596298"/>
    </source>
</evidence>
<dbReference type="EMBL" id="JBHSWH010000001">
    <property type="protein sequence ID" value="MFC6704758.1"/>
    <property type="molecule type" value="Genomic_DNA"/>
</dbReference>
<protein>
    <submittedName>
        <fullName evidence="4">MaoC family dehydratase</fullName>
    </submittedName>
</protein>
<gene>
    <name evidence="4" type="ORF">ACFQDH_05635</name>
</gene>
<dbReference type="CDD" id="cd03454">
    <property type="entry name" value="YdeM"/>
    <property type="match status" value="1"/>
</dbReference>
<evidence type="ECO:0000256" key="1">
    <source>
        <dbReference type="ARBA" id="ARBA00005254"/>
    </source>
</evidence>
<proteinExistence type="inferred from homology"/>
<keyword evidence="5" id="KW-1185">Reference proteome</keyword>
<feature type="domain" description="MaoC-like" evidence="3">
    <location>
        <begin position="28"/>
        <end position="122"/>
    </location>
</feature>
<comment type="caution">
    <text evidence="4">The sequence shown here is derived from an EMBL/GenBank/DDBJ whole genome shotgun (WGS) entry which is preliminary data.</text>
</comment>
<feature type="region of interest" description="Disordered" evidence="2">
    <location>
        <begin position="1"/>
        <end position="20"/>
    </location>
</feature>
<sequence length="160" mass="17537">MTSTFSDVPRDERRYEDYQPGVAGTYGPIGVSGDEIFGFATKFDPQPIHVDDAAAAAGPFGGIIASGWHTASLMMRLYVDNFISHTASLGGPGVDELRWTAPVRADDRLTLHVTVLEARPSRSKPDRGLIRTRCEVTNQDDLVVLTCTVMNIVRRRDDTA</sequence>
<accession>A0ABW2AD39</accession>
<comment type="similarity">
    <text evidence="1">Belongs to the enoyl-CoA hydratase/isomerase family.</text>
</comment>
<name>A0ABW2AD39_9MICO</name>
<evidence type="ECO:0000313" key="4">
    <source>
        <dbReference type="EMBL" id="MFC6704758.1"/>
    </source>
</evidence>